<dbReference type="ExpressionAtlas" id="A0A3L6DH13">
    <property type="expression patterns" value="baseline and differential"/>
</dbReference>
<evidence type="ECO:0000259" key="13">
    <source>
        <dbReference type="Pfam" id="PF03936"/>
    </source>
</evidence>
<comment type="subunit">
    <text evidence="5">Monomer.</text>
</comment>
<feature type="domain" description="Terpene synthase N-terminal" evidence="11">
    <location>
        <begin position="40"/>
        <end position="219"/>
    </location>
</feature>
<dbReference type="InterPro" id="IPR029039">
    <property type="entry name" value="Flavoprotein-like_sf"/>
</dbReference>
<evidence type="ECO:0000259" key="11">
    <source>
        <dbReference type="Pfam" id="PF01397"/>
    </source>
</evidence>
<dbReference type="InterPro" id="IPR044814">
    <property type="entry name" value="Terpene_cyclase_plant_C1"/>
</dbReference>
<sequence>MDGDIAAALPPVNQQSKADGTAVAAAAAAAACHGDFEPSVWGDFFVTYTSPPSLSQEPEEQMRERANFLKGEVRKKFEAAAAMSAINSAMLVDAVVHLGIDHCFREEIATALRSVHKEEGEFGSCDDLHTVAVRFLVLRQHGLWVSADVFDKFRDDTGSLSKSLLCSNPRGLLSLYNAAHMVTPEEKVLDDAIAFARSHLEAMIGELRSPMVEQVSRSLDIPLPRFSRRLESMHYIAEYGQEEGHDAQILELARLEFELVRSLHLRELREICRWWRELYNDVKLPYARDRIVEIYFWACGVIHEEEMSRARMIFAKTFAFTSLIDDTCDVHATLEEVQKFNEAMQRQVVWEEDAVSIVPEYLRTLYSRTIKGFQEFEDMLEPNEKYSMSYVKKAYKLLLQYYLKEATWANENHTPSFKEHVQVSIISSGLPMLVPVLLMGTGLATREAFEWADSAPDMVLASGEVGRFLNDMASYKLGKNKKDVANAHECYMKEYGATGEEAFAFIANMTENAWRKINQACMEMDPAMLPAFKVAVVDLSRSMEIIYLGGKRDAYTFGSNLKDLVTSLFLKPVGTDPDIFHDIVQPGMSVVSRISSLLRTDACRSHATHQKVINNLTEPFVIESNICGIDNDRLADTTWKFGCASREWPGITCMPQQVFLRLKVRILFCLKINQDHLHILGEARVIFSYLANGTSPADEDMSLKAIRRASWRNLDGDLDGPKVDRKVDFDDAELDTKICDLMVSARKSWTSTCTIRLTSGPPTSGTQLFRPAHALGPHSPLGWGFCVVMWLIGAWHKPLARSKLAPRIQSLFIGPDGFGAGEQGVLETDRTDGHIRHIQAWKHRLRSASSAWPPSAAPFARPPGTADSSAPLGNYPAAEVCEDCIPGLRVDHLDVADLPMLNTDLETNGGTGFPPAVEAFRAKVRHADCFLFASPEYNYSITSPLKNALDWASRGVNCWADKPAAIVSAGGNFGGGRSSYHLRQVGVFLDIHFINKPELFVFAFFEPAKFFDSDGNLIDADTRERLKQVLLSLEAFTRRLQNNKD</sequence>
<comment type="cofactor">
    <cofactor evidence="2">
        <name>Mg(2+)</name>
        <dbReference type="ChEBI" id="CHEBI:18420"/>
    </cofactor>
</comment>
<evidence type="ECO:0000313" key="14">
    <source>
        <dbReference type="EMBL" id="PWZ07875.1"/>
    </source>
</evidence>
<dbReference type="SUPFAM" id="SSF48576">
    <property type="entry name" value="Terpenoid synthases"/>
    <property type="match status" value="1"/>
</dbReference>
<dbReference type="CDD" id="cd00684">
    <property type="entry name" value="Terpene_cyclase_plant_C1"/>
    <property type="match status" value="1"/>
</dbReference>
<feature type="domain" description="NADPH-dependent FMN reductase-like" evidence="12">
    <location>
        <begin position="883"/>
        <end position="1000"/>
    </location>
</feature>
<dbReference type="GO" id="GO:0010333">
    <property type="term" value="F:terpene synthase activity"/>
    <property type="evidence" value="ECO:0007669"/>
    <property type="project" value="InterPro"/>
</dbReference>
<dbReference type="EC" id="1.6.5.2" evidence="6"/>
<dbReference type="InterPro" id="IPR050148">
    <property type="entry name" value="Terpene_synthase-like"/>
</dbReference>
<evidence type="ECO:0000256" key="2">
    <source>
        <dbReference type="ARBA" id="ARBA00001946"/>
    </source>
</evidence>
<dbReference type="GO" id="GO:0000287">
    <property type="term" value="F:magnesium ion binding"/>
    <property type="evidence" value="ECO:0007669"/>
    <property type="project" value="InterPro"/>
</dbReference>
<comment type="caution">
    <text evidence="14">The sequence shown here is derived from an EMBL/GenBank/DDBJ whole genome shotgun (WGS) entry which is preliminary data.</text>
</comment>
<dbReference type="InterPro" id="IPR008949">
    <property type="entry name" value="Isoprenoid_synthase_dom_sf"/>
</dbReference>
<dbReference type="SFLD" id="SFLDS00005">
    <property type="entry name" value="Isoprenoid_Synthase_Type_I"/>
    <property type="match status" value="1"/>
</dbReference>
<dbReference type="Pfam" id="PF03936">
    <property type="entry name" value="Terpene_synth_C"/>
    <property type="match status" value="1"/>
</dbReference>
<keyword evidence="8" id="KW-0479">Metal-binding</keyword>
<dbReference type="PANTHER" id="PTHR31225">
    <property type="entry name" value="OS04G0344100 PROTEIN-RELATED"/>
    <property type="match status" value="1"/>
</dbReference>
<evidence type="ECO:0000256" key="1">
    <source>
        <dbReference type="ARBA" id="ARBA00001936"/>
    </source>
</evidence>
<evidence type="ECO:0000256" key="5">
    <source>
        <dbReference type="ARBA" id="ARBA00011245"/>
    </source>
</evidence>
<comment type="subcellular location">
    <subcellularLocation>
        <location evidence="3">Cytoplasm</location>
    </subcellularLocation>
</comment>
<dbReference type="Pfam" id="PF01397">
    <property type="entry name" value="Terpene_synth"/>
    <property type="match status" value="1"/>
</dbReference>
<dbReference type="Gene3D" id="1.10.600.10">
    <property type="entry name" value="Farnesyl Diphosphate Synthase"/>
    <property type="match status" value="1"/>
</dbReference>
<keyword evidence="7" id="KW-0963">Cytoplasm</keyword>
<protein>
    <recommendedName>
        <fullName evidence="6">NAD(P)H dehydrogenase (quinone)</fullName>
        <ecNumber evidence="6">1.6.5.2</ecNumber>
    </recommendedName>
</protein>
<evidence type="ECO:0000256" key="6">
    <source>
        <dbReference type="ARBA" id="ARBA00012648"/>
    </source>
</evidence>
<comment type="catalytic activity">
    <reaction evidence="10">
        <text>a quinone + NADPH + H(+) = a quinol + NADP(+)</text>
        <dbReference type="Rhea" id="RHEA:46164"/>
        <dbReference type="ChEBI" id="CHEBI:15378"/>
        <dbReference type="ChEBI" id="CHEBI:24646"/>
        <dbReference type="ChEBI" id="CHEBI:57783"/>
        <dbReference type="ChEBI" id="CHEBI:58349"/>
        <dbReference type="ChEBI" id="CHEBI:132124"/>
        <dbReference type="EC" id="1.6.5.2"/>
    </reaction>
</comment>
<evidence type="ECO:0000256" key="9">
    <source>
        <dbReference type="ARBA" id="ARBA00047678"/>
    </source>
</evidence>
<dbReference type="SUPFAM" id="SSF52218">
    <property type="entry name" value="Flavoproteins"/>
    <property type="match status" value="1"/>
</dbReference>
<name>A0A3L6DH13_MAIZE</name>
<dbReference type="SFLD" id="SFLDG01019">
    <property type="entry name" value="Terpene_Cyclase_Like_1_C_Termi"/>
    <property type="match status" value="1"/>
</dbReference>
<evidence type="ECO:0000256" key="4">
    <source>
        <dbReference type="ARBA" id="ARBA00006333"/>
    </source>
</evidence>
<gene>
    <name evidence="14" type="primary">TPS1_5</name>
    <name evidence="14" type="ORF">Zm00014a_027131</name>
</gene>
<dbReference type="Proteomes" id="UP000251960">
    <property type="component" value="Chromosome 9"/>
</dbReference>
<dbReference type="FunFam" id="1.10.600.10:FF:000007">
    <property type="entry name" value="Isoprene synthase, chloroplastic"/>
    <property type="match status" value="1"/>
</dbReference>
<dbReference type="GO" id="GO:0005737">
    <property type="term" value="C:cytoplasm"/>
    <property type="evidence" value="ECO:0007669"/>
    <property type="project" value="UniProtKB-SubCell"/>
</dbReference>
<dbReference type="InterPro" id="IPR005025">
    <property type="entry name" value="FMN_Rdtase-like_dom"/>
</dbReference>
<evidence type="ECO:0000256" key="8">
    <source>
        <dbReference type="ARBA" id="ARBA00022723"/>
    </source>
</evidence>
<evidence type="ECO:0000256" key="7">
    <source>
        <dbReference type="ARBA" id="ARBA00022490"/>
    </source>
</evidence>
<dbReference type="AlphaFoldDB" id="A0A3L6DH13"/>
<dbReference type="InterPro" id="IPR005630">
    <property type="entry name" value="Terpene_synthase_metal-bd"/>
</dbReference>
<accession>A0A3L6DH13</accession>
<dbReference type="Gene3D" id="1.50.10.130">
    <property type="entry name" value="Terpene synthase, N-terminal domain"/>
    <property type="match status" value="1"/>
</dbReference>
<dbReference type="InterPro" id="IPR034741">
    <property type="entry name" value="Terpene_cyclase-like_1_C"/>
</dbReference>
<evidence type="ECO:0000256" key="10">
    <source>
        <dbReference type="ARBA" id="ARBA00048983"/>
    </source>
</evidence>
<comment type="catalytic activity">
    <reaction evidence="9">
        <text>a quinone + NADH + H(+) = a quinol + NAD(+)</text>
        <dbReference type="Rhea" id="RHEA:46160"/>
        <dbReference type="ChEBI" id="CHEBI:15378"/>
        <dbReference type="ChEBI" id="CHEBI:24646"/>
        <dbReference type="ChEBI" id="CHEBI:57540"/>
        <dbReference type="ChEBI" id="CHEBI:57945"/>
        <dbReference type="ChEBI" id="CHEBI:132124"/>
        <dbReference type="EC" id="1.6.5.2"/>
    </reaction>
</comment>
<evidence type="ECO:0000259" key="12">
    <source>
        <dbReference type="Pfam" id="PF03358"/>
    </source>
</evidence>
<dbReference type="GO" id="GO:0016102">
    <property type="term" value="P:diterpenoid biosynthetic process"/>
    <property type="evidence" value="ECO:0007669"/>
    <property type="project" value="InterPro"/>
</dbReference>
<evidence type="ECO:0000256" key="3">
    <source>
        <dbReference type="ARBA" id="ARBA00004496"/>
    </source>
</evidence>
<comment type="similarity">
    <text evidence="4">Belongs to the terpene synthase family.</text>
</comment>
<proteinExistence type="inferred from homology"/>
<organism evidence="14">
    <name type="scientific">Zea mays</name>
    <name type="common">Maize</name>
    <dbReference type="NCBI Taxonomy" id="4577"/>
    <lineage>
        <taxon>Eukaryota</taxon>
        <taxon>Viridiplantae</taxon>
        <taxon>Streptophyta</taxon>
        <taxon>Embryophyta</taxon>
        <taxon>Tracheophyta</taxon>
        <taxon>Spermatophyta</taxon>
        <taxon>Magnoliopsida</taxon>
        <taxon>Liliopsida</taxon>
        <taxon>Poales</taxon>
        <taxon>Poaceae</taxon>
        <taxon>PACMAD clade</taxon>
        <taxon>Panicoideae</taxon>
        <taxon>Andropogonodae</taxon>
        <taxon>Andropogoneae</taxon>
        <taxon>Tripsacinae</taxon>
        <taxon>Zea</taxon>
    </lineage>
</organism>
<dbReference type="PANTHER" id="PTHR31225:SF63">
    <property type="entry name" value="BETA-SELINENE SYNTHASE"/>
    <property type="match status" value="1"/>
</dbReference>
<dbReference type="EMBL" id="NCVQ01000010">
    <property type="protein sequence ID" value="PWZ07875.1"/>
    <property type="molecule type" value="Genomic_DNA"/>
</dbReference>
<comment type="cofactor">
    <cofactor evidence="1">
        <name>Mn(2+)</name>
        <dbReference type="ChEBI" id="CHEBI:29035"/>
    </cofactor>
</comment>
<dbReference type="FunFam" id="1.50.10.130:FF:000006">
    <property type="entry name" value="Terpene synthase 7"/>
    <property type="match status" value="1"/>
</dbReference>
<dbReference type="InterPro" id="IPR036965">
    <property type="entry name" value="Terpene_synth_N_sf"/>
</dbReference>
<dbReference type="Pfam" id="PF03358">
    <property type="entry name" value="FMN_red"/>
    <property type="match status" value="1"/>
</dbReference>
<dbReference type="Gene3D" id="3.40.50.360">
    <property type="match status" value="1"/>
</dbReference>
<feature type="domain" description="Terpene synthase metal-binding" evidence="13">
    <location>
        <begin position="277"/>
        <end position="516"/>
    </location>
</feature>
<dbReference type="InterPro" id="IPR001906">
    <property type="entry name" value="Terpene_synth_N"/>
</dbReference>
<dbReference type="GO" id="GO:0009620">
    <property type="term" value="P:response to fungus"/>
    <property type="evidence" value="ECO:0007669"/>
    <property type="project" value="UniProtKB-ARBA"/>
</dbReference>
<dbReference type="InterPro" id="IPR008930">
    <property type="entry name" value="Terpenoid_cyclase/PrenylTrfase"/>
</dbReference>
<dbReference type="GO" id="GO:0003955">
    <property type="term" value="F:NAD(P)H dehydrogenase (quinone) activity"/>
    <property type="evidence" value="ECO:0007669"/>
    <property type="project" value="UniProtKB-EC"/>
</dbReference>
<reference evidence="14" key="1">
    <citation type="journal article" date="2018" name="Nat. Genet.">
        <title>Extensive intraspecific gene order and gene structural variations between Mo17 and other maize genomes.</title>
        <authorList>
            <person name="Sun S."/>
            <person name="Zhou Y."/>
            <person name="Chen J."/>
            <person name="Shi J."/>
            <person name="Zhao H."/>
            <person name="Zhao H."/>
            <person name="Song W."/>
            <person name="Zhang M."/>
            <person name="Cui Y."/>
            <person name="Dong X."/>
            <person name="Liu H."/>
            <person name="Ma X."/>
            <person name="Jiao Y."/>
            <person name="Wang B."/>
            <person name="Wei X."/>
            <person name="Stein J.C."/>
            <person name="Glaubitz J.C."/>
            <person name="Lu F."/>
            <person name="Yu G."/>
            <person name="Liang C."/>
            <person name="Fengler K."/>
            <person name="Li B."/>
            <person name="Rafalski A."/>
            <person name="Schnable P.S."/>
            <person name="Ware D.H."/>
            <person name="Buckler E.S."/>
            <person name="Lai J."/>
        </authorList>
    </citation>
    <scope>NUCLEOTIDE SEQUENCE [LARGE SCALE GENOMIC DNA]</scope>
    <source>
        <tissue evidence="14">Seedling</tissue>
    </source>
</reference>
<dbReference type="SUPFAM" id="SSF48239">
    <property type="entry name" value="Terpenoid cyclases/Protein prenyltransferases"/>
    <property type="match status" value="1"/>
</dbReference>